<name>A0A414G0A2_9ACTN</name>
<comment type="caution">
    <text evidence="3">The sequence shown here is derived from an EMBL/GenBank/DDBJ whole genome shotgun (WGS) entry which is preliminary data.</text>
</comment>
<feature type="transmembrane region" description="Helical" evidence="2">
    <location>
        <begin position="171"/>
        <end position="194"/>
    </location>
</feature>
<protein>
    <recommendedName>
        <fullName evidence="5">ABC-2 family transporter protein</fullName>
    </recommendedName>
</protein>
<sequence>MNYEKQCPSARNLAFLNHGVSPDRNALAKAAGARGNSTPKPTGPRRAPAQQPRVTAASLLVGVRAHLGLLALAGTAITCLVFLFAGSGSWMFALTEDSGIGFAPDPAYWTMNAEATAVEALTCSALAGTAFLPFTTLAVCGRLCGALYATDARAVSRARGTSPWRLAVGDLLTASLPVQALYAATVVAIAIALSLRAGQANLLGAVLASLAPRLALALAVNESFIACALALYRLIPNRAAAFGVMAVGFIAACVAQLSFPTMILPIHAGLWMHISSATALHTLVLPALVFSGITGVIALALYAHMQR</sequence>
<evidence type="ECO:0000256" key="1">
    <source>
        <dbReference type="SAM" id="MobiDB-lite"/>
    </source>
</evidence>
<keyword evidence="2" id="KW-0812">Transmembrane</keyword>
<dbReference type="AlphaFoldDB" id="A0A414G0A2"/>
<feature type="transmembrane region" description="Helical" evidence="2">
    <location>
        <begin position="130"/>
        <end position="150"/>
    </location>
</feature>
<organism evidence="3 4">
    <name type="scientific">Collinsella intestinalis</name>
    <dbReference type="NCBI Taxonomy" id="147207"/>
    <lineage>
        <taxon>Bacteria</taxon>
        <taxon>Bacillati</taxon>
        <taxon>Actinomycetota</taxon>
        <taxon>Coriobacteriia</taxon>
        <taxon>Coriobacteriales</taxon>
        <taxon>Coriobacteriaceae</taxon>
        <taxon>Collinsella</taxon>
    </lineage>
</organism>
<evidence type="ECO:0000313" key="4">
    <source>
        <dbReference type="Proteomes" id="UP000286050"/>
    </source>
</evidence>
<keyword evidence="2" id="KW-1133">Transmembrane helix</keyword>
<gene>
    <name evidence="3" type="ORF">DW787_01770</name>
</gene>
<evidence type="ECO:0008006" key="5">
    <source>
        <dbReference type="Google" id="ProtNLM"/>
    </source>
</evidence>
<feature type="transmembrane region" description="Helical" evidence="2">
    <location>
        <begin position="214"/>
        <end position="232"/>
    </location>
</feature>
<keyword evidence="2" id="KW-0472">Membrane</keyword>
<feature type="transmembrane region" description="Helical" evidence="2">
    <location>
        <begin position="67"/>
        <end position="92"/>
    </location>
</feature>
<evidence type="ECO:0000313" key="3">
    <source>
        <dbReference type="EMBL" id="RHD57592.1"/>
    </source>
</evidence>
<accession>A0A414G0A2</accession>
<dbReference type="RefSeq" id="WP_118271360.1">
    <property type="nucleotide sequence ID" value="NZ_QSJI01000001.1"/>
</dbReference>
<feature type="region of interest" description="Disordered" evidence="1">
    <location>
        <begin position="28"/>
        <end position="51"/>
    </location>
</feature>
<dbReference type="Proteomes" id="UP000286050">
    <property type="component" value="Unassembled WGS sequence"/>
</dbReference>
<feature type="transmembrane region" description="Helical" evidence="2">
    <location>
        <begin position="239"/>
        <end position="259"/>
    </location>
</feature>
<dbReference type="EMBL" id="QSJI01000001">
    <property type="protein sequence ID" value="RHD57592.1"/>
    <property type="molecule type" value="Genomic_DNA"/>
</dbReference>
<feature type="transmembrane region" description="Helical" evidence="2">
    <location>
        <begin position="279"/>
        <end position="303"/>
    </location>
</feature>
<reference evidence="3 4" key="1">
    <citation type="submission" date="2018-08" db="EMBL/GenBank/DDBJ databases">
        <title>A genome reference for cultivated species of the human gut microbiota.</title>
        <authorList>
            <person name="Zou Y."/>
            <person name="Xue W."/>
            <person name="Luo G."/>
        </authorList>
    </citation>
    <scope>NUCLEOTIDE SEQUENCE [LARGE SCALE GENOMIC DNA]</scope>
    <source>
        <strain evidence="3 4">AM30-5LB</strain>
    </source>
</reference>
<evidence type="ECO:0000256" key="2">
    <source>
        <dbReference type="SAM" id="Phobius"/>
    </source>
</evidence>
<proteinExistence type="predicted"/>